<protein>
    <recommendedName>
        <fullName evidence="8">H15 domain-containing protein</fullName>
    </recommendedName>
</protein>
<dbReference type="GO" id="GO:0005634">
    <property type="term" value="C:nucleus"/>
    <property type="evidence" value="ECO:0007669"/>
    <property type="project" value="UniProtKB-SubCell"/>
</dbReference>
<dbReference type="GO" id="GO:0031492">
    <property type="term" value="F:nucleosomal DNA binding"/>
    <property type="evidence" value="ECO:0007669"/>
    <property type="project" value="TreeGrafter"/>
</dbReference>
<dbReference type="Gene3D" id="1.10.10.10">
    <property type="entry name" value="Winged helix-like DNA-binding domain superfamily/Winged helix DNA-binding domain"/>
    <property type="match status" value="1"/>
</dbReference>
<evidence type="ECO:0000256" key="4">
    <source>
        <dbReference type="ARBA" id="ARBA00023125"/>
    </source>
</evidence>
<dbReference type="Pfam" id="PF00538">
    <property type="entry name" value="Linker_histone"/>
    <property type="match status" value="1"/>
</dbReference>
<dbReference type="EMBL" id="CAKOGP040001710">
    <property type="protein sequence ID" value="CAJ1946516.1"/>
    <property type="molecule type" value="Genomic_DNA"/>
</dbReference>
<sequence>MTMTPEIPRTNAENADSNAALDSPANEKKISGSSPKSAKPPGSQSKLTYIQMVTDAIIALKDRTGSSQVAIKKYILSKHPEMTPDKLKTNLNKALKSGLKVNRFLKNKASFKIHPDFRKQMKAKKSTAKIKVKNEITTKQGENEDRQAAKEKARLDRIRKRKFPLEDWKLVAEDKELNVSVKLPRRPAFALLFPDAAAACKTDTRNSGLMEDVFVVYHFFRGDIGWGLDESKQVAPFTLQHLLECTRQIVLGSAKRARIIPPLVVHLFTVALQNLAPEVLQVALTAGSWSEVLVLYMDAMERFCEISQSENVGELTGHTIDVDYLFGDSDEHRDGALPESTSHGPYYFDAKLAKIHSKLLSNDPWMLSADELFCLLRALVDDLVANSLDVALELDDRLQTTTELLKNKRIADANYRKLQTTRNRELLEQKQEEKERIENGIKATRSNTKTCSVSEAQLDSAKRSQQKATSLYEKAMQQKRIRTLPIGCDRQHNEYFHFHNDPSRLFVRKRGKTIPSTFPFKLQDLESFRGTWQSVDERSVLEAVKESLDVRGERELGLSRALEPVCKMVFDDIKESSEIKQQQKGKEELERKLENAKLKCEFGRKSGRLVAQSEKEVFSLQAEVDSLEHNIGSQNKIEEVDVEEITGLNALRSFDKSGTVSRASDMHSSEPENYRPIHVQCSNLWSTGGNNGTGLVGCIIRDLLQLEERVERLTSATSINRRTLISNLESASQAWHANIVSSVENNVKSSSAGEEKNDTASTTPRTQAQTATSLSANQILTMLKQPVLLLEDRVFQVSGLAVASQDAEDADDNMSTSPEGCKAEELGYEWKRLVHRLGRIPAKAHSRIRRTLVEAISAARKGQNAAVVAELRDALLQYHPGAAGACKAAALSVLEQHGGFIEEDDCDIEGIEDSDTMKTEATVNDFAAALSAEAVILSSSLEGCEDATRADWINAVKRAKTFSKLAALAAGFHTKASKLLNKMEEEHDSLMKAIKTWEKVAASKGPLKKDIAESSEVWAEVKHNDDFCLAKIPPFPWWPARKVTAKDKHLGDALRNLDRCLVSLVGELGGLRVVKTGNIRSFSDEFPGDEDLTSYSKDVQDQLDDCMKMARRIIRGRSKTG</sequence>
<organism evidence="9 10">
    <name type="scientific">Cylindrotheca closterium</name>
    <dbReference type="NCBI Taxonomy" id="2856"/>
    <lineage>
        <taxon>Eukaryota</taxon>
        <taxon>Sar</taxon>
        <taxon>Stramenopiles</taxon>
        <taxon>Ochrophyta</taxon>
        <taxon>Bacillariophyta</taxon>
        <taxon>Bacillariophyceae</taxon>
        <taxon>Bacillariophycidae</taxon>
        <taxon>Bacillariales</taxon>
        <taxon>Bacillariaceae</taxon>
        <taxon>Cylindrotheca</taxon>
    </lineage>
</organism>
<dbReference type="PANTHER" id="PTHR11467">
    <property type="entry name" value="HISTONE H1"/>
    <property type="match status" value="1"/>
</dbReference>
<dbReference type="Pfam" id="PF15613">
    <property type="entry name" value="WSD"/>
    <property type="match status" value="1"/>
</dbReference>
<feature type="coiled-coil region" evidence="6">
    <location>
        <begin position="579"/>
        <end position="630"/>
    </location>
</feature>
<dbReference type="InterPro" id="IPR028941">
    <property type="entry name" value="WHIM2_dom"/>
</dbReference>
<dbReference type="CDD" id="cd00073">
    <property type="entry name" value="H15"/>
    <property type="match status" value="1"/>
</dbReference>
<evidence type="ECO:0000313" key="9">
    <source>
        <dbReference type="EMBL" id="CAJ1946516.1"/>
    </source>
</evidence>
<dbReference type="CDD" id="cd05162">
    <property type="entry name" value="PWWP"/>
    <property type="match status" value="1"/>
</dbReference>
<feature type="domain" description="H15" evidence="8">
    <location>
        <begin position="45"/>
        <end position="115"/>
    </location>
</feature>
<dbReference type="SUPFAM" id="SSF46785">
    <property type="entry name" value="Winged helix' DNA-binding domain"/>
    <property type="match status" value="1"/>
</dbReference>
<evidence type="ECO:0000256" key="7">
    <source>
        <dbReference type="SAM" id="MobiDB-lite"/>
    </source>
</evidence>
<comment type="caution">
    <text evidence="9">The sequence shown here is derived from an EMBL/GenBank/DDBJ whole genome shotgun (WGS) entry which is preliminary data.</text>
</comment>
<comment type="subcellular location">
    <subcellularLocation>
        <location evidence="2">Chromosome</location>
    </subcellularLocation>
    <subcellularLocation>
        <location evidence="1">Nucleus</location>
    </subcellularLocation>
</comment>
<dbReference type="PROSITE" id="PS51504">
    <property type="entry name" value="H15"/>
    <property type="match status" value="1"/>
</dbReference>
<dbReference type="SMART" id="SM00526">
    <property type="entry name" value="H15"/>
    <property type="match status" value="1"/>
</dbReference>
<proteinExistence type="predicted"/>
<feature type="region of interest" description="Disordered" evidence="7">
    <location>
        <begin position="1"/>
        <end position="44"/>
    </location>
</feature>
<gene>
    <name evidence="9" type="ORF">CYCCA115_LOCUS10657</name>
</gene>
<feature type="compositionally biased region" description="Low complexity" evidence="7">
    <location>
        <begin position="31"/>
        <end position="44"/>
    </location>
</feature>
<keyword evidence="3" id="KW-0158">Chromosome</keyword>
<keyword evidence="6" id="KW-0175">Coiled coil</keyword>
<dbReference type="GO" id="GO:0030261">
    <property type="term" value="P:chromosome condensation"/>
    <property type="evidence" value="ECO:0007669"/>
    <property type="project" value="TreeGrafter"/>
</dbReference>
<dbReference type="AlphaFoldDB" id="A0AAD2D1H4"/>
<keyword evidence="4" id="KW-0238">DNA-binding</keyword>
<keyword evidence="5" id="KW-0539">Nucleus</keyword>
<dbReference type="InterPro" id="IPR036388">
    <property type="entry name" value="WH-like_DNA-bd_sf"/>
</dbReference>
<feature type="coiled-coil region" evidence="6">
    <location>
        <begin position="416"/>
        <end position="447"/>
    </location>
</feature>
<evidence type="ECO:0000256" key="5">
    <source>
        <dbReference type="ARBA" id="ARBA00023242"/>
    </source>
</evidence>
<dbReference type="PANTHER" id="PTHR11467:SF36">
    <property type="entry name" value="HISTONE 24-RELATED"/>
    <property type="match status" value="1"/>
</dbReference>
<evidence type="ECO:0000256" key="3">
    <source>
        <dbReference type="ARBA" id="ARBA00022454"/>
    </source>
</evidence>
<keyword evidence="10" id="KW-1185">Reference proteome</keyword>
<evidence type="ECO:0000256" key="6">
    <source>
        <dbReference type="SAM" id="Coils"/>
    </source>
</evidence>
<name>A0AAD2D1H4_9STRA</name>
<dbReference type="GO" id="GO:0006334">
    <property type="term" value="P:nucleosome assembly"/>
    <property type="evidence" value="ECO:0007669"/>
    <property type="project" value="InterPro"/>
</dbReference>
<dbReference type="InterPro" id="IPR005818">
    <property type="entry name" value="Histone_H1/H5_H15"/>
</dbReference>
<reference evidence="9" key="1">
    <citation type="submission" date="2023-08" db="EMBL/GenBank/DDBJ databases">
        <authorList>
            <person name="Audoor S."/>
            <person name="Bilcke G."/>
        </authorList>
    </citation>
    <scope>NUCLEOTIDE SEQUENCE</scope>
</reference>
<dbReference type="GO" id="GO:0003690">
    <property type="term" value="F:double-stranded DNA binding"/>
    <property type="evidence" value="ECO:0007669"/>
    <property type="project" value="TreeGrafter"/>
</dbReference>
<feature type="compositionally biased region" description="Polar residues" evidence="7">
    <location>
        <begin position="759"/>
        <end position="770"/>
    </location>
</feature>
<dbReference type="GO" id="GO:0045910">
    <property type="term" value="P:negative regulation of DNA recombination"/>
    <property type="evidence" value="ECO:0007669"/>
    <property type="project" value="TreeGrafter"/>
</dbReference>
<evidence type="ECO:0000256" key="1">
    <source>
        <dbReference type="ARBA" id="ARBA00004123"/>
    </source>
</evidence>
<evidence type="ECO:0000256" key="2">
    <source>
        <dbReference type="ARBA" id="ARBA00004286"/>
    </source>
</evidence>
<dbReference type="GO" id="GO:0000786">
    <property type="term" value="C:nucleosome"/>
    <property type="evidence" value="ECO:0007669"/>
    <property type="project" value="InterPro"/>
</dbReference>
<feature type="region of interest" description="Disordered" evidence="7">
    <location>
        <begin position="745"/>
        <end position="770"/>
    </location>
</feature>
<evidence type="ECO:0000259" key="8">
    <source>
        <dbReference type="PROSITE" id="PS51504"/>
    </source>
</evidence>
<dbReference type="InterPro" id="IPR036390">
    <property type="entry name" value="WH_DNA-bd_sf"/>
</dbReference>
<evidence type="ECO:0000313" key="10">
    <source>
        <dbReference type="Proteomes" id="UP001295423"/>
    </source>
</evidence>
<accession>A0AAD2D1H4</accession>
<dbReference type="Proteomes" id="UP001295423">
    <property type="component" value="Unassembled WGS sequence"/>
</dbReference>